<evidence type="ECO:0000256" key="1">
    <source>
        <dbReference type="SAM" id="MobiDB-lite"/>
    </source>
</evidence>
<feature type="region of interest" description="Disordered" evidence="1">
    <location>
        <begin position="36"/>
        <end position="56"/>
    </location>
</feature>
<proteinExistence type="predicted"/>
<organism evidence="2 3">
    <name type="scientific">Saccharopolyspora hirsuta</name>
    <dbReference type="NCBI Taxonomy" id="1837"/>
    <lineage>
        <taxon>Bacteria</taxon>
        <taxon>Bacillati</taxon>
        <taxon>Actinomycetota</taxon>
        <taxon>Actinomycetes</taxon>
        <taxon>Pseudonocardiales</taxon>
        <taxon>Pseudonocardiaceae</taxon>
        <taxon>Saccharopolyspora</taxon>
    </lineage>
</organism>
<reference evidence="2 3" key="1">
    <citation type="submission" date="2019-09" db="EMBL/GenBank/DDBJ databases">
        <title>Draft genome sequence of the thermophilic Saccharopolyspora hirsuta VKM Ac-666T.</title>
        <authorList>
            <person name="Lobastova T.G."/>
            <person name="Fokina V."/>
            <person name="Bragin E.Y."/>
            <person name="Shtratnikova V.Y."/>
            <person name="Starodumova I.P."/>
            <person name="Tarlachkov S.V."/>
            <person name="Donova M.V."/>
        </authorList>
    </citation>
    <scope>NUCLEOTIDE SEQUENCE [LARGE SCALE GENOMIC DNA]</scope>
    <source>
        <strain evidence="2 3">VKM Ac-666</strain>
    </source>
</reference>
<comment type="caution">
    <text evidence="2">The sequence shown here is derived from an EMBL/GenBank/DDBJ whole genome shotgun (WGS) entry which is preliminary data.</text>
</comment>
<accession>A0A5M7BJI9</accession>
<dbReference type="OrthoDB" id="3373807at2"/>
<dbReference type="RefSeq" id="WP_150069457.1">
    <property type="nucleotide sequence ID" value="NZ_JBEPDJ010000012.1"/>
</dbReference>
<evidence type="ECO:0000313" key="2">
    <source>
        <dbReference type="EMBL" id="KAA5829173.1"/>
    </source>
</evidence>
<dbReference type="NCBIfam" id="NF033532">
    <property type="entry name" value="lone7para_assoc"/>
    <property type="match status" value="1"/>
</dbReference>
<sequence length="168" mass="17464">MSAEPQWVFLIDPSRQQRSGQPPRSAVVGGWYVEPDGTTGRFHANPDYEPGPDSPTDPLDAALRLAARGELQAEQLLAVLGEAAFGIAVDDAGAPVVAPAPDGVPTVLVTSAPAHRARVQVAAWRDATAAELSQVLSAEGVDALINPGSTASMRILAEALRRATAQVP</sequence>
<dbReference type="InterPro" id="IPR047659">
    <property type="entry name" value="T7SS_assoc"/>
</dbReference>
<protein>
    <submittedName>
        <fullName evidence="2">Type VII secretion system-associated protein</fullName>
    </submittedName>
</protein>
<dbReference type="EMBL" id="VWPH01000013">
    <property type="protein sequence ID" value="KAA5829173.1"/>
    <property type="molecule type" value="Genomic_DNA"/>
</dbReference>
<dbReference type="Proteomes" id="UP000323946">
    <property type="component" value="Unassembled WGS sequence"/>
</dbReference>
<keyword evidence="3" id="KW-1185">Reference proteome</keyword>
<evidence type="ECO:0000313" key="3">
    <source>
        <dbReference type="Proteomes" id="UP000323946"/>
    </source>
</evidence>
<name>A0A5M7BJI9_SACHI</name>
<gene>
    <name evidence="2" type="ORF">F1721_26260</name>
</gene>
<dbReference type="AlphaFoldDB" id="A0A5M7BJI9"/>